<dbReference type="SUPFAM" id="SSF53850">
    <property type="entry name" value="Periplasmic binding protein-like II"/>
    <property type="match status" value="1"/>
</dbReference>
<dbReference type="PROSITE" id="PS50931">
    <property type="entry name" value="HTH_LYSR"/>
    <property type="match status" value="1"/>
</dbReference>
<dbReference type="AlphaFoldDB" id="A0A839UYC2"/>
<dbReference type="EMBL" id="JACHXV010000004">
    <property type="protein sequence ID" value="MBB3173625.1"/>
    <property type="molecule type" value="Genomic_DNA"/>
</dbReference>
<sequence length="314" mass="33499">MRWSSPIRPGLATLEAFAAVARLGSFRAAATARGVTPSALSHLIRGLETGLGTRLFHRTTRSLRLTDAGERLLDRIGPALGEIDDALTCLGAAATRPSGRLRLNVPRSAVPLVIAPLLPRFLADYPEVTLEVVGDDRLVDIVSGGFDAGIRLATRLAPGMVAVKLSPRRRFAVVGSPAYLATHGRPRTPFDLSAQACICRRYPAGGRYAWEFVNPADGEVVEIDVDGRIVTTEVSLMRAACVAGAGLAHLFEHDVADLLASGALVRVLEDWCPPLAGFSLYYPSRRHPPAALRAFIDTAREVLSAAQPATGRIG</sequence>
<dbReference type="InterPro" id="IPR005119">
    <property type="entry name" value="LysR_subst-bd"/>
</dbReference>
<evidence type="ECO:0000256" key="2">
    <source>
        <dbReference type="ARBA" id="ARBA00023015"/>
    </source>
</evidence>
<organism evidence="6 7">
    <name type="scientific">Endobacter medicaginis</name>
    <dbReference type="NCBI Taxonomy" id="1181271"/>
    <lineage>
        <taxon>Bacteria</taxon>
        <taxon>Pseudomonadati</taxon>
        <taxon>Pseudomonadota</taxon>
        <taxon>Alphaproteobacteria</taxon>
        <taxon>Acetobacterales</taxon>
        <taxon>Acetobacteraceae</taxon>
        <taxon>Endobacter</taxon>
    </lineage>
</organism>
<keyword evidence="2" id="KW-0805">Transcription regulation</keyword>
<dbReference type="FunFam" id="1.10.10.10:FF:000001">
    <property type="entry name" value="LysR family transcriptional regulator"/>
    <property type="match status" value="1"/>
</dbReference>
<dbReference type="Proteomes" id="UP000557688">
    <property type="component" value="Unassembled WGS sequence"/>
</dbReference>
<evidence type="ECO:0000256" key="4">
    <source>
        <dbReference type="ARBA" id="ARBA00023163"/>
    </source>
</evidence>
<proteinExistence type="inferred from homology"/>
<dbReference type="GO" id="GO:0003700">
    <property type="term" value="F:DNA-binding transcription factor activity"/>
    <property type="evidence" value="ECO:0007669"/>
    <property type="project" value="InterPro"/>
</dbReference>
<evidence type="ECO:0000256" key="3">
    <source>
        <dbReference type="ARBA" id="ARBA00023125"/>
    </source>
</evidence>
<dbReference type="Pfam" id="PF03466">
    <property type="entry name" value="LysR_substrate"/>
    <property type="match status" value="1"/>
</dbReference>
<dbReference type="GO" id="GO:0006351">
    <property type="term" value="P:DNA-templated transcription"/>
    <property type="evidence" value="ECO:0007669"/>
    <property type="project" value="TreeGrafter"/>
</dbReference>
<evidence type="ECO:0000259" key="5">
    <source>
        <dbReference type="PROSITE" id="PS50931"/>
    </source>
</evidence>
<dbReference type="Gene3D" id="3.40.190.290">
    <property type="match status" value="1"/>
</dbReference>
<dbReference type="InterPro" id="IPR058163">
    <property type="entry name" value="LysR-type_TF_proteobact-type"/>
</dbReference>
<accession>A0A839UYC2</accession>
<dbReference type="GO" id="GO:0043565">
    <property type="term" value="F:sequence-specific DNA binding"/>
    <property type="evidence" value="ECO:0007669"/>
    <property type="project" value="TreeGrafter"/>
</dbReference>
<dbReference type="Gene3D" id="1.10.10.10">
    <property type="entry name" value="Winged helix-like DNA-binding domain superfamily/Winged helix DNA-binding domain"/>
    <property type="match status" value="1"/>
</dbReference>
<evidence type="ECO:0000256" key="1">
    <source>
        <dbReference type="ARBA" id="ARBA00009437"/>
    </source>
</evidence>
<protein>
    <submittedName>
        <fullName evidence="6">DNA-binding transcriptional LysR family regulator</fullName>
    </submittedName>
</protein>
<name>A0A839UYC2_9PROT</name>
<feature type="domain" description="HTH lysR-type" evidence="5">
    <location>
        <begin position="9"/>
        <end position="66"/>
    </location>
</feature>
<keyword evidence="4" id="KW-0804">Transcription</keyword>
<reference evidence="6 7" key="1">
    <citation type="submission" date="2020-08" db="EMBL/GenBank/DDBJ databases">
        <title>Genomic Encyclopedia of Type Strains, Phase III (KMG-III): the genomes of soil and plant-associated and newly described type strains.</title>
        <authorList>
            <person name="Whitman W."/>
        </authorList>
    </citation>
    <scope>NUCLEOTIDE SEQUENCE [LARGE SCALE GENOMIC DNA]</scope>
    <source>
        <strain evidence="6 7">CECT 8088</strain>
    </source>
</reference>
<dbReference type="RefSeq" id="WP_183274978.1">
    <property type="nucleotide sequence ID" value="NZ_JACHXV010000004.1"/>
</dbReference>
<dbReference type="InterPro" id="IPR036390">
    <property type="entry name" value="WH_DNA-bd_sf"/>
</dbReference>
<dbReference type="SUPFAM" id="SSF46785">
    <property type="entry name" value="Winged helix' DNA-binding domain"/>
    <property type="match status" value="1"/>
</dbReference>
<comment type="caution">
    <text evidence="6">The sequence shown here is derived from an EMBL/GenBank/DDBJ whole genome shotgun (WGS) entry which is preliminary data.</text>
</comment>
<dbReference type="CDD" id="cd08474">
    <property type="entry name" value="PBP2_CrgA_like_5"/>
    <property type="match status" value="1"/>
</dbReference>
<keyword evidence="3 6" id="KW-0238">DNA-binding</keyword>
<comment type="similarity">
    <text evidence="1">Belongs to the LysR transcriptional regulatory family.</text>
</comment>
<keyword evidence="7" id="KW-1185">Reference proteome</keyword>
<evidence type="ECO:0000313" key="7">
    <source>
        <dbReference type="Proteomes" id="UP000557688"/>
    </source>
</evidence>
<evidence type="ECO:0000313" key="6">
    <source>
        <dbReference type="EMBL" id="MBB3173625.1"/>
    </source>
</evidence>
<gene>
    <name evidence="6" type="ORF">FHR90_001448</name>
</gene>
<dbReference type="Pfam" id="PF00126">
    <property type="entry name" value="HTH_1"/>
    <property type="match status" value="1"/>
</dbReference>
<dbReference type="InterPro" id="IPR036388">
    <property type="entry name" value="WH-like_DNA-bd_sf"/>
</dbReference>
<dbReference type="PANTHER" id="PTHR30537:SF1">
    <property type="entry name" value="HTH-TYPE TRANSCRIPTIONAL REGULATOR PGRR"/>
    <property type="match status" value="1"/>
</dbReference>
<dbReference type="InterPro" id="IPR000847">
    <property type="entry name" value="LysR_HTH_N"/>
</dbReference>
<dbReference type="PANTHER" id="PTHR30537">
    <property type="entry name" value="HTH-TYPE TRANSCRIPTIONAL REGULATOR"/>
    <property type="match status" value="1"/>
</dbReference>